<evidence type="ECO:0000256" key="5">
    <source>
        <dbReference type="ARBA" id="ARBA00022556"/>
    </source>
</evidence>
<dbReference type="PANTHER" id="PTHR30372">
    <property type="entry name" value="LIPID-A-DISACCHARIDE SYNTHASE"/>
    <property type="match status" value="1"/>
</dbReference>
<evidence type="ECO:0000256" key="7">
    <source>
        <dbReference type="ARBA" id="ARBA00022679"/>
    </source>
</evidence>
<dbReference type="Proteomes" id="UP000007435">
    <property type="component" value="Chromosome"/>
</dbReference>
<organism evidence="11 12">
    <name type="scientific">Leadbetterella byssophila (strain DSM 17132 / JCM 16389 / KACC 11308 / NBRC 106382 / 4M15)</name>
    <dbReference type="NCBI Taxonomy" id="649349"/>
    <lineage>
        <taxon>Bacteria</taxon>
        <taxon>Pseudomonadati</taxon>
        <taxon>Bacteroidota</taxon>
        <taxon>Cytophagia</taxon>
        <taxon>Cytophagales</taxon>
        <taxon>Leadbetterellaceae</taxon>
        <taxon>Leadbetterella</taxon>
    </lineage>
</organism>
<dbReference type="InterPro" id="IPR003835">
    <property type="entry name" value="Glyco_trans_19"/>
</dbReference>
<dbReference type="Pfam" id="PF02684">
    <property type="entry name" value="LpxB"/>
    <property type="match status" value="1"/>
</dbReference>
<evidence type="ECO:0000313" key="12">
    <source>
        <dbReference type="Proteomes" id="UP000007435"/>
    </source>
</evidence>
<evidence type="ECO:0000256" key="6">
    <source>
        <dbReference type="ARBA" id="ARBA00022676"/>
    </source>
</evidence>
<keyword evidence="7 11" id="KW-0808">Transferase</keyword>
<evidence type="ECO:0000256" key="8">
    <source>
        <dbReference type="ARBA" id="ARBA00023098"/>
    </source>
</evidence>
<dbReference type="OrthoDB" id="9801642at2"/>
<dbReference type="HOGENOM" id="CLU_036577_0_0_10"/>
<dbReference type="GO" id="GO:0008915">
    <property type="term" value="F:lipid-A-disaccharide synthase activity"/>
    <property type="evidence" value="ECO:0007669"/>
    <property type="project" value="UniProtKB-UniRule"/>
</dbReference>
<protein>
    <recommendedName>
        <fullName evidence="3 10">Lipid-A-disaccharide synthase</fullName>
        <ecNumber evidence="2 10">2.4.1.182</ecNumber>
    </recommendedName>
</protein>
<dbReference type="CAZy" id="GT19">
    <property type="family name" value="Glycosyltransferase Family 19"/>
</dbReference>
<dbReference type="SUPFAM" id="SSF53756">
    <property type="entry name" value="UDP-Glycosyltransferase/glycogen phosphorylase"/>
    <property type="match status" value="1"/>
</dbReference>
<proteinExistence type="predicted"/>
<reference key="1">
    <citation type="submission" date="2010-11" db="EMBL/GenBank/DDBJ databases">
        <title>The complete genome of Leadbetterella byssophila DSM 17132.</title>
        <authorList>
            <consortium name="US DOE Joint Genome Institute (JGI-PGF)"/>
            <person name="Lucas S."/>
            <person name="Copeland A."/>
            <person name="Lapidus A."/>
            <person name="Glavina del Rio T."/>
            <person name="Dalin E."/>
            <person name="Tice H."/>
            <person name="Bruce D."/>
            <person name="Goodwin L."/>
            <person name="Pitluck S."/>
            <person name="Kyrpides N."/>
            <person name="Mavromatis K."/>
            <person name="Ivanova N."/>
            <person name="Teshima H."/>
            <person name="Brettin T."/>
            <person name="Detter J.C."/>
            <person name="Han C."/>
            <person name="Tapia R."/>
            <person name="Land M."/>
            <person name="Hauser L."/>
            <person name="Markowitz V."/>
            <person name="Cheng J.-F."/>
            <person name="Hugenholtz P."/>
            <person name="Woyke T."/>
            <person name="Wu D."/>
            <person name="Tindall B."/>
            <person name="Pomrenke H.G."/>
            <person name="Brambilla E."/>
            <person name="Klenk H.-P."/>
            <person name="Eisen J.A."/>
        </authorList>
    </citation>
    <scope>NUCLEOTIDE SEQUENCE [LARGE SCALE GENOMIC DNA]</scope>
    <source>
        <strain>DSM 17132</strain>
    </source>
</reference>
<dbReference type="GO" id="GO:0016020">
    <property type="term" value="C:membrane"/>
    <property type="evidence" value="ECO:0007669"/>
    <property type="project" value="GOC"/>
</dbReference>
<dbReference type="GO" id="GO:0009245">
    <property type="term" value="P:lipid A biosynthetic process"/>
    <property type="evidence" value="ECO:0007669"/>
    <property type="project" value="UniProtKB-UniRule"/>
</dbReference>
<dbReference type="EC" id="2.4.1.182" evidence="2 10"/>
<evidence type="ECO:0000256" key="2">
    <source>
        <dbReference type="ARBA" id="ARBA00012687"/>
    </source>
</evidence>
<evidence type="ECO:0000256" key="1">
    <source>
        <dbReference type="ARBA" id="ARBA00002056"/>
    </source>
</evidence>
<evidence type="ECO:0000256" key="4">
    <source>
        <dbReference type="ARBA" id="ARBA00022516"/>
    </source>
</evidence>
<dbReference type="EMBL" id="CP002305">
    <property type="protein sequence ID" value="ADQ17452.1"/>
    <property type="molecule type" value="Genomic_DNA"/>
</dbReference>
<comment type="function">
    <text evidence="1">Condensation of UDP-2,3-diacylglucosamine and 2,3-diacylglucosamine-1-phosphate to form lipid A disaccharide, a precursor of lipid A, a phosphorylated glycolipid that anchors the lipopolysaccharide to the outer membrane of the cell.</text>
</comment>
<evidence type="ECO:0000313" key="11">
    <source>
        <dbReference type="EMBL" id="ADQ17452.1"/>
    </source>
</evidence>
<dbReference type="PANTHER" id="PTHR30372:SF4">
    <property type="entry name" value="LIPID-A-DISACCHARIDE SYNTHASE, MITOCHONDRIAL-RELATED"/>
    <property type="match status" value="1"/>
</dbReference>
<dbReference type="STRING" id="649349.Lbys_1745"/>
<evidence type="ECO:0000256" key="9">
    <source>
        <dbReference type="ARBA" id="ARBA00048975"/>
    </source>
</evidence>
<comment type="catalytic activity">
    <reaction evidence="9">
        <text>a lipid X + a UDP-2-N,3-O-bis[(3R)-3-hydroxyacyl]-alpha-D-glucosamine = a lipid A disaccharide + UDP + H(+)</text>
        <dbReference type="Rhea" id="RHEA:67828"/>
        <dbReference type="ChEBI" id="CHEBI:15378"/>
        <dbReference type="ChEBI" id="CHEBI:58223"/>
        <dbReference type="ChEBI" id="CHEBI:137748"/>
        <dbReference type="ChEBI" id="CHEBI:176338"/>
        <dbReference type="ChEBI" id="CHEBI:176343"/>
        <dbReference type="EC" id="2.4.1.182"/>
    </reaction>
</comment>
<reference evidence="11 12" key="2">
    <citation type="journal article" date="2011" name="Stand. Genomic Sci.">
        <title>Complete genome sequence of Leadbetterella byssophila type strain (4M15).</title>
        <authorList>
            <person name="Abt B."/>
            <person name="Teshima H."/>
            <person name="Lucas S."/>
            <person name="Lapidus A."/>
            <person name="Del Rio T.G."/>
            <person name="Nolan M."/>
            <person name="Tice H."/>
            <person name="Cheng J.F."/>
            <person name="Pitluck S."/>
            <person name="Liolios K."/>
            <person name="Pagani I."/>
            <person name="Ivanova N."/>
            <person name="Mavromatis K."/>
            <person name="Pati A."/>
            <person name="Tapia R."/>
            <person name="Han C."/>
            <person name="Goodwin L."/>
            <person name="Chen A."/>
            <person name="Palaniappan K."/>
            <person name="Land M."/>
            <person name="Hauser L."/>
            <person name="Chang Y.J."/>
            <person name="Jeffries C.D."/>
            <person name="Rohde M."/>
            <person name="Goker M."/>
            <person name="Tindall B.J."/>
            <person name="Detter J.C."/>
            <person name="Woyke T."/>
            <person name="Bristow J."/>
            <person name="Eisen J.A."/>
            <person name="Markowitz V."/>
            <person name="Hugenholtz P."/>
            <person name="Klenk H.P."/>
            <person name="Kyrpides N.C."/>
        </authorList>
    </citation>
    <scope>NUCLEOTIDE SEQUENCE [LARGE SCALE GENOMIC DNA]</scope>
    <source>
        <strain evidence="12">DSM 17132 / JCM 16389 / KACC 11308 / NBRC 106382 / 4M15</strain>
    </source>
</reference>
<keyword evidence="4" id="KW-0444">Lipid biosynthesis</keyword>
<dbReference type="eggNOG" id="COG0763">
    <property type="taxonomic scope" value="Bacteria"/>
</dbReference>
<keyword evidence="12" id="KW-1185">Reference proteome</keyword>
<keyword evidence="5" id="KW-0441">Lipid A biosynthesis</keyword>
<keyword evidence="6 11" id="KW-0328">Glycosyltransferase</keyword>
<name>E4RQ77_LEAB4</name>
<dbReference type="AlphaFoldDB" id="E4RQ77"/>
<accession>E4RQ77</accession>
<dbReference type="KEGG" id="lby:Lbys_1745"/>
<gene>
    <name evidence="11" type="ordered locus">Lbys_1745</name>
</gene>
<dbReference type="GO" id="GO:0005543">
    <property type="term" value="F:phospholipid binding"/>
    <property type="evidence" value="ECO:0007669"/>
    <property type="project" value="TreeGrafter"/>
</dbReference>
<evidence type="ECO:0000256" key="3">
    <source>
        <dbReference type="ARBA" id="ARBA00020902"/>
    </source>
</evidence>
<dbReference type="RefSeq" id="WP_013408501.1">
    <property type="nucleotide sequence ID" value="NC_014655.1"/>
</dbReference>
<dbReference type="NCBIfam" id="TIGR00215">
    <property type="entry name" value="lpxB"/>
    <property type="match status" value="1"/>
</dbReference>
<keyword evidence="8" id="KW-0443">Lipid metabolism</keyword>
<sequence>MKCFIICGERSGDLHAGNLAAALKDIHPEVQMQGWGGDQMRAAGVEVLQDYEELAIMGFVEVLKNLGKIKGFMESAKAQIDAFAPDVLVLVDYAGFNLRLASWAKSKGYKVVYYIPPKAWAWNRSRAHKLRTLTDLTLAIFPFEVPFFKEFGVNVKYVGNPLFDAIRKYEADGAFLKKWEGKKVVALLPGSRMQEIEAMLETMAEISKQVEDYTFIVAGVSSFSEDFYRSKGGNFELVYGKTYDLLSIASAAVVTSGTATLETALFKVPQVVVYKTNPVTYAIAKLLVKIKFISLVNLVADKEVVKELIQSDYTAEKTLTELKKLLFDNKSRQKQLDEYAEIIRTLGVKEASRTAAEEILIQQNK</sequence>
<evidence type="ECO:0000256" key="10">
    <source>
        <dbReference type="NCBIfam" id="TIGR00215"/>
    </source>
</evidence>